<dbReference type="AlphaFoldDB" id="A0AAV2QM67"/>
<evidence type="ECO:0000313" key="2">
    <source>
        <dbReference type="EMBL" id="CAL4088126.1"/>
    </source>
</evidence>
<gene>
    <name evidence="2" type="ORF">MNOR_LOCUS13466</name>
</gene>
<feature type="compositionally biased region" description="Basic and acidic residues" evidence="1">
    <location>
        <begin position="64"/>
        <end position="76"/>
    </location>
</feature>
<organism evidence="2 3">
    <name type="scientific">Meganyctiphanes norvegica</name>
    <name type="common">Northern krill</name>
    <name type="synonym">Thysanopoda norvegica</name>
    <dbReference type="NCBI Taxonomy" id="48144"/>
    <lineage>
        <taxon>Eukaryota</taxon>
        <taxon>Metazoa</taxon>
        <taxon>Ecdysozoa</taxon>
        <taxon>Arthropoda</taxon>
        <taxon>Crustacea</taxon>
        <taxon>Multicrustacea</taxon>
        <taxon>Malacostraca</taxon>
        <taxon>Eumalacostraca</taxon>
        <taxon>Eucarida</taxon>
        <taxon>Euphausiacea</taxon>
        <taxon>Euphausiidae</taxon>
        <taxon>Meganyctiphanes</taxon>
    </lineage>
</organism>
<reference evidence="2 3" key="1">
    <citation type="submission" date="2024-05" db="EMBL/GenBank/DDBJ databases">
        <authorList>
            <person name="Wallberg A."/>
        </authorList>
    </citation>
    <scope>NUCLEOTIDE SEQUENCE [LARGE SCALE GENOMIC DNA]</scope>
</reference>
<evidence type="ECO:0000313" key="3">
    <source>
        <dbReference type="Proteomes" id="UP001497623"/>
    </source>
</evidence>
<protein>
    <submittedName>
        <fullName evidence="2">Uncharacterized protein</fullName>
    </submittedName>
</protein>
<feature type="compositionally biased region" description="Basic residues" evidence="1">
    <location>
        <begin position="54"/>
        <end position="63"/>
    </location>
</feature>
<proteinExistence type="predicted"/>
<feature type="compositionally biased region" description="Basic and acidic residues" evidence="1">
    <location>
        <begin position="41"/>
        <end position="53"/>
    </location>
</feature>
<comment type="caution">
    <text evidence="2">The sequence shown here is derived from an EMBL/GenBank/DDBJ whole genome shotgun (WGS) entry which is preliminary data.</text>
</comment>
<keyword evidence="3" id="KW-1185">Reference proteome</keyword>
<sequence length="253" mass="28045">MDKDKNKVNDKTKEKNIDETKDKSKDKSNNKSRKIRKNKTKDKSKNKSKEKSNNKSRKGRKNNKVNEGKDKKDKDKEGTKKFLCGLFCECCIPDKTVEPVVCENKQSPTCTARGGTCKDRSGCNAGTHSITDECDGKGPHCFECCSPKPTDPKPKPCQKKSTCKDGVKGKCRKTCKQPKEEDTNAGCEKDGEDNGCKCCAKKFDCKKAKCKGGVKGKCRENKCKETENEVDNGAGCEIYGTKAHHETTCKCCV</sequence>
<feature type="non-terminal residue" evidence="2">
    <location>
        <position position="253"/>
    </location>
</feature>
<feature type="compositionally biased region" description="Basic and acidic residues" evidence="1">
    <location>
        <begin position="1"/>
        <end position="29"/>
    </location>
</feature>
<dbReference type="EMBL" id="CAXKWB010007724">
    <property type="protein sequence ID" value="CAL4088126.1"/>
    <property type="molecule type" value="Genomic_DNA"/>
</dbReference>
<evidence type="ECO:0000256" key="1">
    <source>
        <dbReference type="SAM" id="MobiDB-lite"/>
    </source>
</evidence>
<feature type="region of interest" description="Disordered" evidence="1">
    <location>
        <begin position="1"/>
        <end position="76"/>
    </location>
</feature>
<dbReference type="Proteomes" id="UP001497623">
    <property type="component" value="Unassembled WGS sequence"/>
</dbReference>
<feature type="compositionally biased region" description="Basic residues" evidence="1">
    <location>
        <begin position="30"/>
        <end position="40"/>
    </location>
</feature>
<accession>A0AAV2QM67</accession>
<name>A0AAV2QM67_MEGNR</name>